<proteinExistence type="predicted"/>
<reference evidence="6" key="1">
    <citation type="journal article" date="2019" name="Int. J. Syst. Evol. Microbiol.">
        <title>The Global Catalogue of Microorganisms (GCM) 10K type strain sequencing project: providing services to taxonomists for standard genome sequencing and annotation.</title>
        <authorList>
            <consortium name="The Broad Institute Genomics Platform"/>
            <consortium name="The Broad Institute Genome Sequencing Center for Infectious Disease"/>
            <person name="Wu L."/>
            <person name="Ma J."/>
        </authorList>
    </citation>
    <scope>NUCLEOTIDE SEQUENCE [LARGE SCALE GENOMIC DNA]</scope>
    <source>
        <strain evidence="6">CGMCC 1.12923</strain>
    </source>
</reference>
<feature type="repeat" description="TPR" evidence="3">
    <location>
        <begin position="234"/>
        <end position="267"/>
    </location>
</feature>
<dbReference type="CDD" id="cd17589">
    <property type="entry name" value="REC_TPR"/>
    <property type="match status" value="1"/>
</dbReference>
<dbReference type="EMBL" id="BMGJ01000002">
    <property type="protein sequence ID" value="GGD53219.1"/>
    <property type="molecule type" value="Genomic_DNA"/>
</dbReference>
<accession>A0ABQ1QZX2</accession>
<dbReference type="Proteomes" id="UP000614272">
    <property type="component" value="Unassembled WGS sequence"/>
</dbReference>
<sequence>MATLSYHNKRVLVVDDQRPFLILLRGIMNNLGAQSVVVVQNGESAIAACRHEKFDIIISDLHLGSDKKNGYQLLEELRIRKLIRPTTVYIMVSADSDRPMVLGSIEKQPDDYIIKPFSQAQLHNRIAKAYHKRISLRHVFDKAMNGDNDGAISACRSLIGSHKKYSRACAAVLTDLLWREHRYEEALNLLESLSQSKALPWVTIALARTHLLMNNTKKAMFFARKICMQRLFMVDGLDLLAQAHMQTESLEEALDSIKKALAMAPYSLTRQFLGCEIARLAGDYEMAKNCCQAILEQSKKSAHRSVLHLCNYVRSILDAAEKAEDKRQKNKFQQEAMLVLQRNRSDELLTRTKETFDYAVYEDLVGARINYIDGKLIEAKRLLNETQYQLRSKFEHYPMTMAPDSIDLMCDLGEFEELADLLAELKQSDVRIDANLKYLINKTEDRTNKVKQQYNKHNREGLKKYSQGQYQGAYDAFSSAQELAPMNTGVAINLLQCLLKLQEKVGRTDAELMVKCRQTFRMLDAMRLSDTHQAKFNNIRDDVINLLERT</sequence>
<evidence type="ECO:0000256" key="1">
    <source>
        <dbReference type="ARBA" id="ARBA00022553"/>
    </source>
</evidence>
<keyword evidence="1 2" id="KW-0597">Phosphoprotein</keyword>
<dbReference type="PANTHER" id="PTHR44591:SF3">
    <property type="entry name" value="RESPONSE REGULATORY DOMAIN-CONTAINING PROTEIN"/>
    <property type="match status" value="1"/>
</dbReference>
<dbReference type="PROSITE" id="PS50110">
    <property type="entry name" value="RESPONSE_REGULATORY"/>
    <property type="match status" value="1"/>
</dbReference>
<name>A0ABQ1QZX2_9ALTE</name>
<comment type="caution">
    <text evidence="5">The sequence shown here is derived from an EMBL/GenBank/DDBJ whole genome shotgun (WGS) entry which is preliminary data.</text>
</comment>
<evidence type="ECO:0000256" key="2">
    <source>
        <dbReference type="PROSITE-ProRule" id="PRU00169"/>
    </source>
</evidence>
<dbReference type="Pfam" id="PF00072">
    <property type="entry name" value="Response_reg"/>
    <property type="match status" value="1"/>
</dbReference>
<dbReference type="InterPro" id="IPR001789">
    <property type="entry name" value="Sig_transdc_resp-reg_receiver"/>
</dbReference>
<dbReference type="Gene3D" id="3.40.50.2300">
    <property type="match status" value="1"/>
</dbReference>
<dbReference type="SMART" id="SM00448">
    <property type="entry name" value="REC"/>
    <property type="match status" value="1"/>
</dbReference>
<dbReference type="SMART" id="SM00028">
    <property type="entry name" value="TPR"/>
    <property type="match status" value="2"/>
</dbReference>
<feature type="modified residue" description="4-aspartylphosphate" evidence="2">
    <location>
        <position position="60"/>
    </location>
</feature>
<dbReference type="Gene3D" id="1.25.40.10">
    <property type="entry name" value="Tetratricopeptide repeat domain"/>
    <property type="match status" value="2"/>
</dbReference>
<protein>
    <recommendedName>
        <fullName evidence="4">Response regulatory domain-containing protein</fullName>
    </recommendedName>
</protein>
<gene>
    <name evidence="5" type="ORF">GCM10011357_06330</name>
</gene>
<dbReference type="InterPro" id="IPR019734">
    <property type="entry name" value="TPR_rpt"/>
</dbReference>
<dbReference type="InterPro" id="IPR050595">
    <property type="entry name" value="Bact_response_regulator"/>
</dbReference>
<keyword evidence="3" id="KW-0802">TPR repeat</keyword>
<evidence type="ECO:0000256" key="3">
    <source>
        <dbReference type="PROSITE-ProRule" id="PRU00339"/>
    </source>
</evidence>
<dbReference type="SUPFAM" id="SSF52172">
    <property type="entry name" value="CheY-like"/>
    <property type="match status" value="1"/>
</dbReference>
<keyword evidence="6" id="KW-1185">Reference proteome</keyword>
<dbReference type="SUPFAM" id="SSF48452">
    <property type="entry name" value="TPR-like"/>
    <property type="match status" value="1"/>
</dbReference>
<organism evidence="5 6">
    <name type="scientific">Lacimicrobium alkaliphilum</name>
    <dbReference type="NCBI Taxonomy" id="1526571"/>
    <lineage>
        <taxon>Bacteria</taxon>
        <taxon>Pseudomonadati</taxon>
        <taxon>Pseudomonadota</taxon>
        <taxon>Gammaproteobacteria</taxon>
        <taxon>Alteromonadales</taxon>
        <taxon>Alteromonadaceae</taxon>
        <taxon>Lacimicrobium</taxon>
    </lineage>
</organism>
<dbReference type="InterPro" id="IPR011006">
    <property type="entry name" value="CheY-like_superfamily"/>
</dbReference>
<evidence type="ECO:0000313" key="5">
    <source>
        <dbReference type="EMBL" id="GGD53219.1"/>
    </source>
</evidence>
<feature type="domain" description="Response regulatory" evidence="4">
    <location>
        <begin position="10"/>
        <end position="130"/>
    </location>
</feature>
<dbReference type="InterPro" id="IPR011990">
    <property type="entry name" value="TPR-like_helical_dom_sf"/>
</dbReference>
<dbReference type="PROSITE" id="PS50005">
    <property type="entry name" value="TPR"/>
    <property type="match status" value="1"/>
</dbReference>
<evidence type="ECO:0000313" key="6">
    <source>
        <dbReference type="Proteomes" id="UP000614272"/>
    </source>
</evidence>
<evidence type="ECO:0000259" key="4">
    <source>
        <dbReference type="PROSITE" id="PS50110"/>
    </source>
</evidence>
<dbReference type="PANTHER" id="PTHR44591">
    <property type="entry name" value="STRESS RESPONSE REGULATOR PROTEIN 1"/>
    <property type="match status" value="1"/>
</dbReference>
<dbReference type="RefSeq" id="WP_099033166.1">
    <property type="nucleotide sequence ID" value="NZ_BMGJ01000002.1"/>
</dbReference>